<evidence type="ECO:0000259" key="8">
    <source>
        <dbReference type="Pfam" id="PF00924"/>
    </source>
</evidence>
<evidence type="ECO:0000313" key="12">
    <source>
        <dbReference type="Proteomes" id="UP000643701"/>
    </source>
</evidence>
<dbReference type="InterPro" id="IPR010920">
    <property type="entry name" value="LSM_dom_sf"/>
</dbReference>
<feature type="transmembrane region" description="Helical" evidence="7">
    <location>
        <begin position="40"/>
        <end position="60"/>
    </location>
</feature>
<evidence type="ECO:0000259" key="9">
    <source>
        <dbReference type="Pfam" id="PF21082"/>
    </source>
</evidence>
<keyword evidence="4 7" id="KW-0812">Transmembrane</keyword>
<protein>
    <submittedName>
        <fullName evidence="11">Mechanosensitive ion channel family protein</fullName>
    </submittedName>
</protein>
<evidence type="ECO:0000256" key="1">
    <source>
        <dbReference type="ARBA" id="ARBA00004651"/>
    </source>
</evidence>
<dbReference type="InterPro" id="IPR006685">
    <property type="entry name" value="MscS_channel_2nd"/>
</dbReference>
<dbReference type="RefSeq" id="WP_166400946.1">
    <property type="nucleotide sequence ID" value="NZ_JAANAS010000094.1"/>
</dbReference>
<dbReference type="Pfam" id="PF00924">
    <property type="entry name" value="MS_channel_2nd"/>
    <property type="match status" value="1"/>
</dbReference>
<keyword evidence="6 7" id="KW-0472">Membrane</keyword>
<comment type="caution">
    <text evidence="11">The sequence shown here is derived from an EMBL/GenBank/DDBJ whole genome shotgun (WGS) entry which is preliminary data.</text>
</comment>
<organism evidence="11 12">
    <name type="scientific">Psychroflexus maritimus</name>
    <dbReference type="NCBI Taxonomy" id="2714865"/>
    <lineage>
        <taxon>Bacteria</taxon>
        <taxon>Pseudomonadati</taxon>
        <taxon>Bacteroidota</taxon>
        <taxon>Flavobacteriia</taxon>
        <taxon>Flavobacteriales</taxon>
        <taxon>Flavobacteriaceae</taxon>
        <taxon>Psychroflexus</taxon>
    </lineage>
</organism>
<dbReference type="PANTHER" id="PTHR30221:SF1">
    <property type="entry name" value="SMALL-CONDUCTANCE MECHANOSENSITIVE CHANNEL"/>
    <property type="match status" value="1"/>
</dbReference>
<evidence type="ECO:0000256" key="6">
    <source>
        <dbReference type="ARBA" id="ARBA00023136"/>
    </source>
</evidence>
<dbReference type="InterPro" id="IPR049142">
    <property type="entry name" value="MS_channel_1st"/>
</dbReference>
<dbReference type="Gene3D" id="2.30.30.60">
    <property type="match status" value="1"/>
</dbReference>
<feature type="domain" description="Mechanosensitive ion channel MscS" evidence="8">
    <location>
        <begin position="128"/>
        <end position="193"/>
    </location>
</feature>
<evidence type="ECO:0000256" key="4">
    <source>
        <dbReference type="ARBA" id="ARBA00022692"/>
    </source>
</evidence>
<evidence type="ECO:0000256" key="2">
    <source>
        <dbReference type="ARBA" id="ARBA00008017"/>
    </source>
</evidence>
<dbReference type="GO" id="GO:0005886">
    <property type="term" value="C:plasma membrane"/>
    <property type="evidence" value="ECO:0007669"/>
    <property type="project" value="UniProtKB-SubCell"/>
</dbReference>
<feature type="transmembrane region" description="Helical" evidence="7">
    <location>
        <begin position="106"/>
        <end position="125"/>
    </location>
</feature>
<feature type="domain" description="Mechanosensitive ion channel transmembrane helices 2/3" evidence="10">
    <location>
        <begin position="83"/>
        <end position="126"/>
    </location>
</feature>
<dbReference type="GO" id="GO:0008381">
    <property type="term" value="F:mechanosensitive monoatomic ion channel activity"/>
    <property type="evidence" value="ECO:0007669"/>
    <property type="project" value="InterPro"/>
</dbReference>
<reference evidence="11" key="1">
    <citation type="submission" date="2020-03" db="EMBL/GenBank/DDBJ databases">
        <title>Psychroflexus Maritimus sp. nov., isolate from marine sediment.</title>
        <authorList>
            <person name="Zhong Y.-L."/>
        </authorList>
    </citation>
    <scope>NUCLEOTIDE SEQUENCE</scope>
    <source>
        <strain evidence="11">C1</strain>
    </source>
</reference>
<feature type="transmembrane region" description="Helical" evidence="7">
    <location>
        <begin position="80"/>
        <end position="100"/>
    </location>
</feature>
<dbReference type="PANTHER" id="PTHR30221">
    <property type="entry name" value="SMALL-CONDUCTANCE MECHANOSENSITIVE CHANNEL"/>
    <property type="match status" value="1"/>
</dbReference>
<accession>A0A967AFC0</accession>
<dbReference type="SUPFAM" id="SSF50182">
    <property type="entry name" value="Sm-like ribonucleoproteins"/>
    <property type="match status" value="1"/>
</dbReference>
<evidence type="ECO:0000256" key="7">
    <source>
        <dbReference type="SAM" id="Phobius"/>
    </source>
</evidence>
<keyword evidence="3" id="KW-1003">Cell membrane</keyword>
<comment type="subcellular location">
    <subcellularLocation>
        <location evidence="1">Cell membrane</location>
        <topology evidence="1">Multi-pass membrane protein</topology>
    </subcellularLocation>
</comment>
<dbReference type="InterPro" id="IPR049278">
    <property type="entry name" value="MS_channel_C"/>
</dbReference>
<proteinExistence type="inferred from homology"/>
<dbReference type="InterPro" id="IPR045275">
    <property type="entry name" value="MscS_archaea/bacteria_type"/>
</dbReference>
<keyword evidence="5 7" id="KW-1133">Transmembrane helix</keyword>
<dbReference type="InterPro" id="IPR011066">
    <property type="entry name" value="MscS_channel_C_sf"/>
</dbReference>
<dbReference type="InterPro" id="IPR023408">
    <property type="entry name" value="MscS_beta-dom_sf"/>
</dbReference>
<evidence type="ECO:0000313" key="11">
    <source>
        <dbReference type="EMBL" id="NGZ90715.1"/>
    </source>
</evidence>
<dbReference type="Gene3D" id="3.30.70.100">
    <property type="match status" value="1"/>
</dbReference>
<dbReference type="SUPFAM" id="SSF82861">
    <property type="entry name" value="Mechanosensitive channel protein MscS (YggB), transmembrane region"/>
    <property type="match status" value="1"/>
</dbReference>
<name>A0A967AFC0_9FLAO</name>
<dbReference type="Pfam" id="PF21088">
    <property type="entry name" value="MS_channel_1st"/>
    <property type="match status" value="1"/>
</dbReference>
<dbReference type="EMBL" id="JAANAS010000094">
    <property type="protein sequence ID" value="NGZ90715.1"/>
    <property type="molecule type" value="Genomic_DNA"/>
</dbReference>
<gene>
    <name evidence="11" type="ORF">G7034_10680</name>
</gene>
<dbReference type="SUPFAM" id="SSF82689">
    <property type="entry name" value="Mechanosensitive channel protein MscS (YggB), C-terminal domain"/>
    <property type="match status" value="1"/>
</dbReference>
<evidence type="ECO:0000256" key="5">
    <source>
        <dbReference type="ARBA" id="ARBA00022989"/>
    </source>
</evidence>
<feature type="domain" description="Mechanosensitive ion channel MscS C-terminal" evidence="9">
    <location>
        <begin position="201"/>
        <end position="285"/>
    </location>
</feature>
<evidence type="ECO:0000259" key="10">
    <source>
        <dbReference type="Pfam" id="PF21088"/>
    </source>
</evidence>
<comment type="similarity">
    <text evidence="2">Belongs to the MscS (TC 1.A.23) family.</text>
</comment>
<keyword evidence="12" id="KW-1185">Reference proteome</keyword>
<dbReference type="AlphaFoldDB" id="A0A967AFC0"/>
<dbReference type="Proteomes" id="UP000643701">
    <property type="component" value="Unassembled WGS sequence"/>
</dbReference>
<dbReference type="InterPro" id="IPR011014">
    <property type="entry name" value="MscS_channel_TM-2"/>
</dbReference>
<dbReference type="Gene3D" id="1.10.287.1260">
    <property type="match status" value="1"/>
</dbReference>
<dbReference type="Pfam" id="PF21082">
    <property type="entry name" value="MS_channel_3rd"/>
    <property type="match status" value="1"/>
</dbReference>
<evidence type="ECO:0000256" key="3">
    <source>
        <dbReference type="ARBA" id="ARBA00022475"/>
    </source>
</evidence>
<sequence>MLGIIYQSEISTSPLDRADEVRTELIDKVSGWVDTAILNLPNFILAILVFILFIFSAKYIGNLVGKIVEKGKASKSVQLIMIKVTKVTIIMVGFFVALGILNLNTILTSVLGAAGVVGLAVGLALQGTLNNTFSGVALSFQPRIQIGDWIETDNHAGRVIDINLRNVVLQTPDQNMLIIPNANLVNQSFKNYSNTNRGRIIVDCGVGYESDLDRVQKITEDTIKKHFKQKKGEGIEFYYVGFGDSSIDFKVRFWANVRDNKDVLAGQHKAILEIKRAFNENDINIPFPIRTLDFGKNKFRSETISIKQES</sequence>